<dbReference type="Gene3D" id="2.60.40.10">
    <property type="entry name" value="Immunoglobulins"/>
    <property type="match status" value="1"/>
</dbReference>
<name>A0A9P1MYS8_9PELO</name>
<evidence type="ECO:0000256" key="1">
    <source>
        <dbReference type="SAM" id="Phobius"/>
    </source>
</evidence>
<keyword evidence="5" id="KW-1185">Reference proteome</keyword>
<evidence type="ECO:0000313" key="5">
    <source>
        <dbReference type="Proteomes" id="UP001152747"/>
    </source>
</evidence>
<feature type="chain" id="PRO_5040337693" description="Ig-like domain-containing protein" evidence="2">
    <location>
        <begin position="16"/>
        <end position="282"/>
    </location>
</feature>
<dbReference type="InterPro" id="IPR007110">
    <property type="entry name" value="Ig-like_dom"/>
</dbReference>
<evidence type="ECO:0000313" key="4">
    <source>
        <dbReference type="EMBL" id="CAI5441131.1"/>
    </source>
</evidence>
<evidence type="ECO:0000256" key="2">
    <source>
        <dbReference type="SAM" id="SignalP"/>
    </source>
</evidence>
<accession>A0A9P1MYS8</accession>
<reference evidence="4" key="1">
    <citation type="submission" date="2022-11" db="EMBL/GenBank/DDBJ databases">
        <authorList>
            <person name="Kikuchi T."/>
        </authorList>
    </citation>
    <scope>NUCLEOTIDE SEQUENCE</scope>
    <source>
        <strain evidence="4">PS1010</strain>
    </source>
</reference>
<sequence>MILFIFAAIFLVSNCQSVIREDQIAKIITLNETSFVTYNSTTSKCRIDCADADTMSLPTFRGLEKVWKFNGSAMFSADDKTFIDSNRSLEFQVLTEEDSGNYMCCTRDVQLAYQSYVCYSTQLVIVNEDALDAISSTEAPLPPAWNLIVEEGDEINCQPDSIYFLKVFDENVTDVKCLVNDVPVDIKMNNAFPSPIFNDVLIKHFNVSEHSGLYSCNATIHDGNETINEQVSFKISESWGENQHAVLLQEKMVRDALASSSPIPMHKVFIILLIVVAIITFQ</sequence>
<keyword evidence="2" id="KW-0732">Signal</keyword>
<dbReference type="CDD" id="cd00096">
    <property type="entry name" value="Ig"/>
    <property type="match status" value="1"/>
</dbReference>
<dbReference type="OrthoDB" id="5795972at2759"/>
<comment type="caution">
    <text evidence="4">The sequence shown here is derived from an EMBL/GenBank/DDBJ whole genome shotgun (WGS) entry which is preliminary data.</text>
</comment>
<evidence type="ECO:0000259" key="3">
    <source>
        <dbReference type="PROSITE" id="PS50835"/>
    </source>
</evidence>
<keyword evidence="1" id="KW-0472">Membrane</keyword>
<gene>
    <name evidence="4" type="ORF">CAMP_LOCUS3768</name>
</gene>
<feature type="transmembrane region" description="Helical" evidence="1">
    <location>
        <begin position="263"/>
        <end position="281"/>
    </location>
</feature>
<dbReference type="Proteomes" id="UP001152747">
    <property type="component" value="Unassembled WGS sequence"/>
</dbReference>
<proteinExistence type="predicted"/>
<dbReference type="InterPro" id="IPR013783">
    <property type="entry name" value="Ig-like_fold"/>
</dbReference>
<dbReference type="SUPFAM" id="SSF48726">
    <property type="entry name" value="Immunoglobulin"/>
    <property type="match status" value="1"/>
</dbReference>
<feature type="signal peptide" evidence="2">
    <location>
        <begin position="1"/>
        <end position="15"/>
    </location>
</feature>
<dbReference type="PROSITE" id="PS50835">
    <property type="entry name" value="IG_LIKE"/>
    <property type="match status" value="1"/>
</dbReference>
<keyword evidence="1" id="KW-0812">Transmembrane</keyword>
<feature type="domain" description="Ig-like" evidence="3">
    <location>
        <begin position="25"/>
        <end position="104"/>
    </location>
</feature>
<dbReference type="EMBL" id="CANHGI010000002">
    <property type="protein sequence ID" value="CAI5441131.1"/>
    <property type="molecule type" value="Genomic_DNA"/>
</dbReference>
<dbReference type="AlphaFoldDB" id="A0A9P1MYS8"/>
<protein>
    <recommendedName>
        <fullName evidence="3">Ig-like domain-containing protein</fullName>
    </recommendedName>
</protein>
<dbReference type="InterPro" id="IPR036179">
    <property type="entry name" value="Ig-like_dom_sf"/>
</dbReference>
<keyword evidence="1" id="KW-1133">Transmembrane helix</keyword>
<organism evidence="4 5">
    <name type="scientific">Caenorhabditis angaria</name>
    <dbReference type="NCBI Taxonomy" id="860376"/>
    <lineage>
        <taxon>Eukaryota</taxon>
        <taxon>Metazoa</taxon>
        <taxon>Ecdysozoa</taxon>
        <taxon>Nematoda</taxon>
        <taxon>Chromadorea</taxon>
        <taxon>Rhabditida</taxon>
        <taxon>Rhabditina</taxon>
        <taxon>Rhabditomorpha</taxon>
        <taxon>Rhabditoidea</taxon>
        <taxon>Rhabditidae</taxon>
        <taxon>Peloderinae</taxon>
        <taxon>Caenorhabditis</taxon>
    </lineage>
</organism>